<dbReference type="AlphaFoldDB" id="A0AAN9R5W0"/>
<reference evidence="1 2" key="1">
    <citation type="submission" date="2024-01" db="EMBL/GenBank/DDBJ databases">
        <title>The genomes of 5 underutilized Papilionoideae crops provide insights into root nodulation and disease resistanc.</title>
        <authorList>
            <person name="Jiang F."/>
        </authorList>
    </citation>
    <scope>NUCLEOTIDE SEQUENCE [LARGE SCALE GENOMIC DNA]</scope>
    <source>
        <strain evidence="1">LVBAO_FW01</strain>
        <tissue evidence="1">Leaves</tissue>
    </source>
</reference>
<keyword evidence="2" id="KW-1185">Reference proteome</keyword>
<evidence type="ECO:0000313" key="1">
    <source>
        <dbReference type="EMBL" id="KAK7360392.1"/>
    </source>
</evidence>
<dbReference type="EMBL" id="JAYMYQ010000001">
    <property type="protein sequence ID" value="KAK7360392.1"/>
    <property type="molecule type" value="Genomic_DNA"/>
</dbReference>
<gene>
    <name evidence="1" type="ORF">VNO77_02384</name>
</gene>
<organism evidence="1 2">
    <name type="scientific">Canavalia gladiata</name>
    <name type="common">Sword bean</name>
    <name type="synonym">Dolichos gladiatus</name>
    <dbReference type="NCBI Taxonomy" id="3824"/>
    <lineage>
        <taxon>Eukaryota</taxon>
        <taxon>Viridiplantae</taxon>
        <taxon>Streptophyta</taxon>
        <taxon>Embryophyta</taxon>
        <taxon>Tracheophyta</taxon>
        <taxon>Spermatophyta</taxon>
        <taxon>Magnoliopsida</taxon>
        <taxon>eudicotyledons</taxon>
        <taxon>Gunneridae</taxon>
        <taxon>Pentapetalae</taxon>
        <taxon>rosids</taxon>
        <taxon>fabids</taxon>
        <taxon>Fabales</taxon>
        <taxon>Fabaceae</taxon>
        <taxon>Papilionoideae</taxon>
        <taxon>50 kb inversion clade</taxon>
        <taxon>NPAAA clade</taxon>
        <taxon>indigoferoid/millettioid clade</taxon>
        <taxon>Phaseoleae</taxon>
        <taxon>Canavalia</taxon>
    </lineage>
</organism>
<proteinExistence type="predicted"/>
<protein>
    <submittedName>
        <fullName evidence="1">Uncharacterized protein</fullName>
    </submittedName>
</protein>
<sequence length="121" mass="13747">MCGVLINAPNFRIQSPMVVQDVKDPLTDATGPCASAARQNWSMRSHLTCIFWLLNKQMRLLPIFLNTQFVSDSEIKSARYSTDSKGPYRLSFVVKSQNIGYKAGQNHSEERNLPNREGNIW</sequence>
<name>A0AAN9R5W0_CANGL</name>
<accession>A0AAN9R5W0</accession>
<dbReference type="Proteomes" id="UP001367508">
    <property type="component" value="Unassembled WGS sequence"/>
</dbReference>
<comment type="caution">
    <text evidence="1">The sequence shown here is derived from an EMBL/GenBank/DDBJ whole genome shotgun (WGS) entry which is preliminary data.</text>
</comment>
<evidence type="ECO:0000313" key="2">
    <source>
        <dbReference type="Proteomes" id="UP001367508"/>
    </source>
</evidence>